<dbReference type="InterPro" id="IPR036322">
    <property type="entry name" value="WD40_repeat_dom_sf"/>
</dbReference>
<keyword evidence="9" id="KW-1185">Reference proteome</keyword>
<dbReference type="Proteomes" id="UP000631391">
    <property type="component" value="Unassembled WGS sequence"/>
</dbReference>
<comment type="caution">
    <text evidence="8">The sequence shown here is derived from an EMBL/GenBank/DDBJ whole genome shotgun (WGS) entry which is preliminary data.</text>
</comment>
<sequence length="446" mass="49849">DGYSRLSAYERKRLKNITENAKFFAALDLHKSAARLNQLATKRQPHVTKRAKPKKTENEPARRRSMRLLRVEPVDVPLVESPARPEAEEYPQVPVGPLPMVPEDQAENSRWTEALLSTWMRISELKADGADRDPPDIKRYQESLSRMVLSEENIRKVVKARVCSMAIHPSESTILVAAGDKWGHIGLWNVSCGTEEGAHIFIPHSFQVNCMHFSPCNPAHLLSLSNDTLRCGDVTRAVFDEICRSEENFSCFDFLEENASTAIVGHWNGAVAIVDRRTPGTSSELSVDIGFRKTRTVHVHPVNKQYFLAAGLVDVCVFDVRYLKAKGNKPLSSLAGHTKSVASAYFSPVTGSRVVTVCADDKLRHNNNTGRWLTRFRAIWDPKQEHCFLVGSMAQPRQIQVFQDTGDLLHSFCNVDCLSSVCSINVVHPSQNILVGGNSSGRLYVF</sequence>
<keyword evidence="5" id="KW-0677">Repeat</keyword>
<dbReference type="InterPro" id="IPR015943">
    <property type="entry name" value="WD40/YVTN_repeat-like_dom_sf"/>
</dbReference>
<dbReference type="InterPro" id="IPR001680">
    <property type="entry name" value="WD40_rpt"/>
</dbReference>
<reference evidence="8" key="1">
    <citation type="submission" date="2019-10" db="EMBL/GenBank/DDBJ databases">
        <title>Bird 10,000 Genomes (B10K) Project - Family phase.</title>
        <authorList>
            <person name="Zhang G."/>
        </authorList>
    </citation>
    <scope>NUCLEOTIDE SEQUENCE</scope>
    <source>
        <strain evidence="8">B10K-DU-012-30</strain>
        <tissue evidence="8">Muscle</tissue>
    </source>
</reference>
<dbReference type="PANTHER" id="PTHR14773:SF0">
    <property type="entry name" value="WD REPEAT-CONTAINING PROTEIN 76"/>
    <property type="match status" value="1"/>
</dbReference>
<dbReference type="GO" id="GO:0005634">
    <property type="term" value="C:nucleus"/>
    <property type="evidence" value="ECO:0007669"/>
    <property type="project" value="TreeGrafter"/>
</dbReference>
<proteinExistence type="inferred from homology"/>
<evidence type="ECO:0000313" key="8">
    <source>
        <dbReference type="EMBL" id="NWI40956.1"/>
    </source>
</evidence>
<protein>
    <recommendedName>
        <fullName evidence="3 6">WD repeat-containing protein 76</fullName>
    </recommendedName>
</protein>
<evidence type="ECO:0000256" key="2">
    <source>
        <dbReference type="ARBA" id="ARBA00005434"/>
    </source>
</evidence>
<dbReference type="GO" id="GO:2000001">
    <property type="term" value="P:regulation of DNA damage checkpoint"/>
    <property type="evidence" value="ECO:0007669"/>
    <property type="project" value="TreeGrafter"/>
</dbReference>
<dbReference type="InterPro" id="IPR050853">
    <property type="entry name" value="WD_repeat_DNA-damage-binding"/>
</dbReference>
<comment type="similarity">
    <text evidence="2 6">Belongs to the WD repeat DDB2/WDR76 family.</text>
</comment>
<comment type="function">
    <text evidence="1 6">Specifically binds 5-hydroxymethylcytosine (5hmC), suggesting that it acts as a specific reader of 5hmC.</text>
</comment>
<dbReference type="SUPFAM" id="SSF50978">
    <property type="entry name" value="WD40 repeat-like"/>
    <property type="match status" value="1"/>
</dbReference>
<comment type="subunit">
    <text evidence="6">Interacts with CUL4A and/or CUL4B.</text>
</comment>
<feature type="non-terminal residue" evidence="8">
    <location>
        <position position="1"/>
    </location>
</feature>
<dbReference type="SMART" id="SM00320">
    <property type="entry name" value="WD40"/>
    <property type="match status" value="3"/>
</dbReference>
<dbReference type="OrthoDB" id="9890280at2759"/>
<evidence type="ECO:0000256" key="6">
    <source>
        <dbReference type="RuleBase" id="RU365004"/>
    </source>
</evidence>
<organism evidence="8 9">
    <name type="scientific">Picathartes gymnocephalus</name>
    <name type="common">White-necked rockfowl</name>
    <dbReference type="NCBI Taxonomy" id="175131"/>
    <lineage>
        <taxon>Eukaryota</taxon>
        <taxon>Metazoa</taxon>
        <taxon>Chordata</taxon>
        <taxon>Craniata</taxon>
        <taxon>Vertebrata</taxon>
        <taxon>Euteleostomi</taxon>
        <taxon>Archelosauria</taxon>
        <taxon>Archosauria</taxon>
        <taxon>Dinosauria</taxon>
        <taxon>Saurischia</taxon>
        <taxon>Theropoda</taxon>
        <taxon>Coelurosauria</taxon>
        <taxon>Aves</taxon>
        <taxon>Neognathae</taxon>
        <taxon>Neoaves</taxon>
        <taxon>Telluraves</taxon>
        <taxon>Australaves</taxon>
        <taxon>Passeriformes</taxon>
        <taxon>Picathartidae</taxon>
        <taxon>Picathartes</taxon>
    </lineage>
</organism>
<feature type="region of interest" description="Disordered" evidence="7">
    <location>
        <begin position="42"/>
        <end position="63"/>
    </location>
</feature>
<dbReference type="GO" id="GO:0003677">
    <property type="term" value="F:DNA binding"/>
    <property type="evidence" value="ECO:0007669"/>
    <property type="project" value="TreeGrafter"/>
</dbReference>
<dbReference type="FunFam" id="2.130.10.10:FF:000180">
    <property type="entry name" value="WD repeat-containing protein 76"/>
    <property type="match status" value="1"/>
</dbReference>
<evidence type="ECO:0000256" key="7">
    <source>
        <dbReference type="SAM" id="MobiDB-lite"/>
    </source>
</evidence>
<accession>A0A851BNY7</accession>
<evidence type="ECO:0000256" key="3">
    <source>
        <dbReference type="ARBA" id="ARBA00021234"/>
    </source>
</evidence>
<dbReference type="PANTHER" id="PTHR14773">
    <property type="entry name" value="WD REPEAT-CONTAINING PROTEIN 76"/>
    <property type="match status" value="1"/>
</dbReference>
<name>A0A851BNY7_PICGY</name>
<evidence type="ECO:0000256" key="4">
    <source>
        <dbReference type="ARBA" id="ARBA00022574"/>
    </source>
</evidence>
<dbReference type="AlphaFoldDB" id="A0A851BNY7"/>
<evidence type="ECO:0000256" key="1">
    <source>
        <dbReference type="ARBA" id="ARBA00002530"/>
    </source>
</evidence>
<feature type="non-terminal residue" evidence="8">
    <location>
        <position position="446"/>
    </location>
</feature>
<gene>
    <name evidence="8" type="primary">Wdr76</name>
    <name evidence="8" type="ORF">PICGYM_R11343</name>
</gene>
<dbReference type="Gene3D" id="2.130.10.10">
    <property type="entry name" value="YVTN repeat-like/Quinoprotein amine dehydrogenase"/>
    <property type="match status" value="1"/>
</dbReference>
<evidence type="ECO:0000313" key="9">
    <source>
        <dbReference type="Proteomes" id="UP000631391"/>
    </source>
</evidence>
<keyword evidence="4 6" id="KW-0853">WD repeat</keyword>
<evidence type="ECO:0000256" key="5">
    <source>
        <dbReference type="ARBA" id="ARBA00022737"/>
    </source>
</evidence>
<dbReference type="EMBL" id="WEKY01026550">
    <property type="protein sequence ID" value="NWI40956.1"/>
    <property type="molecule type" value="Genomic_DNA"/>
</dbReference>
<feature type="compositionally biased region" description="Basic residues" evidence="7">
    <location>
        <begin position="43"/>
        <end position="53"/>
    </location>
</feature>